<dbReference type="PANTHER" id="PTHR33339:SF1">
    <property type="entry name" value="LYSM DOMAIN-CONTAINING PROTEIN"/>
    <property type="match status" value="1"/>
</dbReference>
<feature type="transmembrane region" description="Helical" evidence="1">
    <location>
        <begin position="151"/>
        <end position="173"/>
    </location>
</feature>
<dbReference type="KEGG" id="mlr:MELLADRAFT_60593"/>
<feature type="transmembrane region" description="Helical" evidence="1">
    <location>
        <begin position="185"/>
        <end position="209"/>
    </location>
</feature>
<dbReference type="Proteomes" id="UP000001072">
    <property type="component" value="Unassembled WGS sequence"/>
</dbReference>
<dbReference type="AlphaFoldDB" id="F4RBM9"/>
<keyword evidence="1" id="KW-0812">Transmembrane</keyword>
<keyword evidence="4" id="KW-1185">Reference proteome</keyword>
<dbReference type="EMBL" id="GL883095">
    <property type="protein sequence ID" value="EGG10128.1"/>
    <property type="molecule type" value="Genomic_DNA"/>
</dbReference>
<evidence type="ECO:0000256" key="1">
    <source>
        <dbReference type="SAM" id="Phobius"/>
    </source>
</evidence>
<dbReference type="VEuPathDB" id="FungiDB:MELLADRAFT_60593"/>
<feature type="domain" description="DUF7872" evidence="2">
    <location>
        <begin position="224"/>
        <end position="392"/>
    </location>
</feature>
<evidence type="ECO:0000313" key="3">
    <source>
        <dbReference type="EMBL" id="EGG10128.1"/>
    </source>
</evidence>
<gene>
    <name evidence="3" type="ORF">MELLADRAFT_60593</name>
</gene>
<dbReference type="InParanoid" id="F4RBM9"/>
<accession>F4RBM9</accession>
<dbReference type="Pfam" id="PF25278">
    <property type="entry name" value="DUF7872"/>
    <property type="match status" value="1"/>
</dbReference>
<dbReference type="HOGENOM" id="CLU_030195_1_0_1"/>
<proteinExistence type="predicted"/>
<sequence>MVNAPIDGNIPASNLTSPSNANGVALNNPPTNSSDLCAVYPLDQSTWNQFHWDDYLHTFPAGMNISVQEYARQKGAPNFKCGIGENCNIGQICTPVTFPDWYILLATQHLNMYLNRMYNVLGYAHALTQSTVSSLWIDLFPAVSKYDDLKAVFIMETIAAGIQVLGALFIFVFGNPALLFTATPFVLTSVVSLPFTGFMLASLAAIIAAQLTLRPHSISGPLQTNQFDLWSEFNYELSQTQHSAQELLANKTASLFEAGISSDDGLGQALRNGTFLNPIELKNTFEIQHNVKNATTAIALSKLLKAMNSFVTIGSDPCDPKDNEAKWHDHKLSHCSANGTLFNIIRTVPHTTKAINDFENARVIVEKYGFNPEHIGEVSFECQQKYGVGAVNRTMTPLDPS</sequence>
<keyword evidence="1" id="KW-1133">Transmembrane helix</keyword>
<dbReference type="GeneID" id="18929568"/>
<dbReference type="OrthoDB" id="2501264at2759"/>
<name>F4RBM9_MELLP</name>
<protein>
    <recommendedName>
        <fullName evidence="2">DUF7872 domain-containing protein</fullName>
    </recommendedName>
</protein>
<dbReference type="RefSeq" id="XP_007406429.1">
    <property type="nucleotide sequence ID" value="XM_007406367.1"/>
</dbReference>
<dbReference type="PANTHER" id="PTHR33339">
    <property type="entry name" value="LYSM DOMAIN-CONTAINING PROTEIN"/>
    <property type="match status" value="1"/>
</dbReference>
<dbReference type="InterPro" id="IPR057194">
    <property type="entry name" value="DUF7872"/>
</dbReference>
<keyword evidence="1" id="KW-0472">Membrane</keyword>
<organism evidence="4">
    <name type="scientific">Melampsora larici-populina (strain 98AG31 / pathotype 3-4-7)</name>
    <name type="common">Poplar leaf rust fungus</name>
    <dbReference type="NCBI Taxonomy" id="747676"/>
    <lineage>
        <taxon>Eukaryota</taxon>
        <taxon>Fungi</taxon>
        <taxon>Dikarya</taxon>
        <taxon>Basidiomycota</taxon>
        <taxon>Pucciniomycotina</taxon>
        <taxon>Pucciniomycetes</taxon>
        <taxon>Pucciniales</taxon>
        <taxon>Melampsoraceae</taxon>
        <taxon>Melampsora</taxon>
    </lineage>
</organism>
<evidence type="ECO:0000259" key="2">
    <source>
        <dbReference type="Pfam" id="PF25278"/>
    </source>
</evidence>
<evidence type="ECO:0000313" key="4">
    <source>
        <dbReference type="Proteomes" id="UP000001072"/>
    </source>
</evidence>
<reference evidence="4" key="1">
    <citation type="journal article" date="2011" name="Proc. Natl. Acad. Sci. U.S.A.">
        <title>Obligate biotrophy features unraveled by the genomic analysis of rust fungi.</title>
        <authorList>
            <person name="Duplessis S."/>
            <person name="Cuomo C.A."/>
            <person name="Lin Y.-C."/>
            <person name="Aerts A."/>
            <person name="Tisserant E."/>
            <person name="Veneault-Fourrey C."/>
            <person name="Joly D.L."/>
            <person name="Hacquard S."/>
            <person name="Amselem J."/>
            <person name="Cantarel B.L."/>
            <person name="Chiu R."/>
            <person name="Coutinho P.M."/>
            <person name="Feau N."/>
            <person name="Field M."/>
            <person name="Frey P."/>
            <person name="Gelhaye E."/>
            <person name="Goldberg J."/>
            <person name="Grabherr M.G."/>
            <person name="Kodira C.D."/>
            <person name="Kohler A."/>
            <person name="Kuees U."/>
            <person name="Lindquist E.A."/>
            <person name="Lucas S.M."/>
            <person name="Mago R."/>
            <person name="Mauceli E."/>
            <person name="Morin E."/>
            <person name="Murat C."/>
            <person name="Pangilinan J.L."/>
            <person name="Park R."/>
            <person name="Pearson M."/>
            <person name="Quesneville H."/>
            <person name="Rouhier N."/>
            <person name="Sakthikumar S."/>
            <person name="Salamov A.A."/>
            <person name="Schmutz J."/>
            <person name="Selles B."/>
            <person name="Shapiro H."/>
            <person name="Tanguay P."/>
            <person name="Tuskan G.A."/>
            <person name="Henrissat B."/>
            <person name="Van de Peer Y."/>
            <person name="Rouze P."/>
            <person name="Ellis J.G."/>
            <person name="Dodds P.N."/>
            <person name="Schein J.E."/>
            <person name="Zhong S."/>
            <person name="Hamelin R.C."/>
            <person name="Grigoriev I.V."/>
            <person name="Szabo L.J."/>
            <person name="Martin F."/>
        </authorList>
    </citation>
    <scope>NUCLEOTIDE SEQUENCE [LARGE SCALE GENOMIC DNA]</scope>
    <source>
        <strain evidence="4">98AG31 / pathotype 3-4-7</strain>
    </source>
</reference>